<protein>
    <submittedName>
        <fullName evidence="1">Uncharacterized protein</fullName>
    </submittedName>
</protein>
<dbReference type="Proteomes" id="UP001187471">
    <property type="component" value="Unassembled WGS sequence"/>
</dbReference>
<proteinExistence type="predicted"/>
<name>A0AA88SNR8_9ASTE</name>
<evidence type="ECO:0000313" key="2">
    <source>
        <dbReference type="Proteomes" id="UP001187471"/>
    </source>
</evidence>
<organism evidence="1 2">
    <name type="scientific">Escallonia rubra</name>
    <dbReference type="NCBI Taxonomy" id="112253"/>
    <lineage>
        <taxon>Eukaryota</taxon>
        <taxon>Viridiplantae</taxon>
        <taxon>Streptophyta</taxon>
        <taxon>Embryophyta</taxon>
        <taxon>Tracheophyta</taxon>
        <taxon>Spermatophyta</taxon>
        <taxon>Magnoliopsida</taxon>
        <taxon>eudicotyledons</taxon>
        <taxon>Gunneridae</taxon>
        <taxon>Pentapetalae</taxon>
        <taxon>asterids</taxon>
        <taxon>campanulids</taxon>
        <taxon>Escalloniales</taxon>
        <taxon>Escalloniaceae</taxon>
        <taxon>Escallonia</taxon>
    </lineage>
</organism>
<keyword evidence="2" id="KW-1185">Reference proteome</keyword>
<reference evidence="1" key="1">
    <citation type="submission" date="2022-12" db="EMBL/GenBank/DDBJ databases">
        <title>Draft genome assemblies for two species of Escallonia (Escalloniales).</title>
        <authorList>
            <person name="Chanderbali A."/>
            <person name="Dervinis C."/>
            <person name="Anghel I."/>
            <person name="Soltis D."/>
            <person name="Soltis P."/>
            <person name="Zapata F."/>
        </authorList>
    </citation>
    <scope>NUCLEOTIDE SEQUENCE</scope>
    <source>
        <strain evidence="1">UCBG92.1500</strain>
        <tissue evidence="1">Leaf</tissue>
    </source>
</reference>
<dbReference type="EMBL" id="JAVXUO010000105">
    <property type="protein sequence ID" value="KAK2995395.1"/>
    <property type="molecule type" value="Genomic_DNA"/>
</dbReference>
<accession>A0AA88SNR8</accession>
<sequence>MEMFAFGMKMDEQALKPGTDEIRGKHRSVLKRFCDMDAQPNSVGRLAHLTDDEILDRFDRMKFFLTIQNSGAFNQDVIASPVWALARIGTFMRW</sequence>
<gene>
    <name evidence="1" type="ORF">RJ640_029027</name>
</gene>
<comment type="caution">
    <text evidence="1">The sequence shown here is derived from an EMBL/GenBank/DDBJ whole genome shotgun (WGS) entry which is preliminary data.</text>
</comment>
<evidence type="ECO:0000313" key="1">
    <source>
        <dbReference type="EMBL" id="KAK2995395.1"/>
    </source>
</evidence>
<dbReference type="AlphaFoldDB" id="A0AA88SNR8"/>